<name>A0A6L9SQJ1_9BIFI</name>
<keyword evidence="1" id="KW-0472">Membrane</keyword>
<sequence>MEIIEYAMQVAQSLIDMIAILAPSANGSTMNITRAGFDLACAIIGVTGIVHRASVWMQKERRQRKILRQHPHHAREL</sequence>
<keyword evidence="3" id="KW-1185">Reference proteome</keyword>
<accession>A0A6L9SQJ1</accession>
<dbReference type="Proteomes" id="UP000483293">
    <property type="component" value="Unassembled WGS sequence"/>
</dbReference>
<organism evidence="2 3">
    <name type="scientific">Bifidobacterium platyrrhinorum</name>
    <dbReference type="NCBI Taxonomy" id="2661628"/>
    <lineage>
        <taxon>Bacteria</taxon>
        <taxon>Bacillati</taxon>
        <taxon>Actinomycetota</taxon>
        <taxon>Actinomycetes</taxon>
        <taxon>Bifidobacteriales</taxon>
        <taxon>Bifidobacteriaceae</taxon>
        <taxon>Bifidobacterium</taxon>
    </lineage>
</organism>
<dbReference type="AlphaFoldDB" id="A0A6L9SQJ1"/>
<reference evidence="2 3" key="1">
    <citation type="submission" date="2019-10" db="EMBL/GenBank/DDBJ databases">
        <title>Bifidobacterium from non-human primates.</title>
        <authorList>
            <person name="Modesto M."/>
        </authorList>
    </citation>
    <scope>NUCLEOTIDE SEQUENCE [LARGE SCALE GENOMIC DNA]</scope>
    <source>
        <strain evidence="2 3">SMA15</strain>
    </source>
</reference>
<dbReference type="EMBL" id="WHZV01000001">
    <property type="protein sequence ID" value="NEG54827.1"/>
    <property type="molecule type" value="Genomic_DNA"/>
</dbReference>
<comment type="caution">
    <text evidence="2">The sequence shown here is derived from an EMBL/GenBank/DDBJ whole genome shotgun (WGS) entry which is preliminary data.</text>
</comment>
<evidence type="ECO:0000313" key="2">
    <source>
        <dbReference type="EMBL" id="NEG54827.1"/>
    </source>
</evidence>
<gene>
    <name evidence="2" type="ORF">GFD21_03350</name>
</gene>
<proteinExistence type="predicted"/>
<evidence type="ECO:0000313" key="3">
    <source>
        <dbReference type="Proteomes" id="UP000483293"/>
    </source>
</evidence>
<protein>
    <submittedName>
        <fullName evidence="2">Uncharacterized protein</fullName>
    </submittedName>
</protein>
<keyword evidence="1" id="KW-0812">Transmembrane</keyword>
<keyword evidence="1" id="KW-1133">Transmembrane helix</keyword>
<evidence type="ECO:0000256" key="1">
    <source>
        <dbReference type="SAM" id="Phobius"/>
    </source>
</evidence>
<dbReference type="RefSeq" id="WP_163196488.1">
    <property type="nucleotide sequence ID" value="NZ_WHZV01000001.1"/>
</dbReference>
<feature type="transmembrane region" description="Helical" evidence="1">
    <location>
        <begin position="35"/>
        <end position="55"/>
    </location>
</feature>